<dbReference type="PRINTS" id="PR00081">
    <property type="entry name" value="GDHRDH"/>
</dbReference>
<sequence>MQTVLVLGATSSIAQETVKRLAAKKMNLILAGRRTDQMETMKSDLEIRHQIKVSVRAFDALDFDGHDAFFNDVVDAHGGIDGVLLMYGAMGDQLEAETSFVETRQMIDVNYTSAVSILNIAANYFEAKKSGFIGAVSSVAGDRGRQSNYIYGSTKAGLSAYLQGLRNRLHKSGVQVLTIKPGIVNTKMTYGTVDDSPLLAEPDKVARDIDRAITRRRSVLYTPWFWLVIMLVVKLIPEWLFKRTDL</sequence>
<dbReference type="Proteomes" id="UP000199474">
    <property type="component" value="Unassembled WGS sequence"/>
</dbReference>
<dbReference type="InterPro" id="IPR036291">
    <property type="entry name" value="NAD(P)-bd_dom_sf"/>
</dbReference>
<name>A0A1I1VU97_9BACI</name>
<reference evidence="5" key="1">
    <citation type="submission" date="2016-10" db="EMBL/GenBank/DDBJ databases">
        <authorList>
            <person name="Varghese N."/>
            <person name="Submissions S."/>
        </authorList>
    </citation>
    <scope>NUCLEOTIDE SEQUENCE [LARGE SCALE GENOMIC DNA]</scope>
    <source>
        <strain evidence="5">DSM 22530</strain>
    </source>
</reference>
<protein>
    <submittedName>
        <fullName evidence="4">Short-chain dehydrogenase</fullName>
    </submittedName>
</protein>
<dbReference type="RefSeq" id="WP_090084035.1">
    <property type="nucleotide sequence ID" value="NZ_FOMR01000005.1"/>
</dbReference>
<keyword evidence="3" id="KW-0472">Membrane</keyword>
<evidence type="ECO:0000256" key="3">
    <source>
        <dbReference type="SAM" id="Phobius"/>
    </source>
</evidence>
<keyword evidence="3" id="KW-0812">Transmembrane</keyword>
<dbReference type="SUPFAM" id="SSF51735">
    <property type="entry name" value="NAD(P)-binding Rossmann-fold domains"/>
    <property type="match status" value="1"/>
</dbReference>
<organism evidence="4 5">
    <name type="scientific">Lentibacillus persicus</name>
    <dbReference type="NCBI Taxonomy" id="640948"/>
    <lineage>
        <taxon>Bacteria</taxon>
        <taxon>Bacillati</taxon>
        <taxon>Bacillota</taxon>
        <taxon>Bacilli</taxon>
        <taxon>Bacillales</taxon>
        <taxon>Bacillaceae</taxon>
        <taxon>Lentibacillus</taxon>
    </lineage>
</organism>
<keyword evidence="5" id="KW-1185">Reference proteome</keyword>
<dbReference type="NCBIfam" id="NF005489">
    <property type="entry name" value="PRK07102.1"/>
    <property type="match status" value="1"/>
</dbReference>
<dbReference type="STRING" id="640948.SAMN05216238_10516"/>
<dbReference type="GO" id="GO:0016020">
    <property type="term" value="C:membrane"/>
    <property type="evidence" value="ECO:0007669"/>
    <property type="project" value="TreeGrafter"/>
</dbReference>
<dbReference type="InterPro" id="IPR002347">
    <property type="entry name" value="SDR_fam"/>
</dbReference>
<dbReference type="Pfam" id="PF00106">
    <property type="entry name" value="adh_short"/>
    <property type="match status" value="1"/>
</dbReference>
<dbReference type="OrthoDB" id="9808814at2"/>
<feature type="transmembrane region" description="Helical" evidence="3">
    <location>
        <begin position="224"/>
        <end position="241"/>
    </location>
</feature>
<dbReference type="EMBL" id="FOMR01000005">
    <property type="protein sequence ID" value="SFD86404.1"/>
    <property type="molecule type" value="Genomic_DNA"/>
</dbReference>
<dbReference type="PANTHER" id="PTHR44196:SF3">
    <property type="entry name" value="SHORT CHAIN DEHYDROGENASE FAMILY PROTEIN"/>
    <property type="match status" value="1"/>
</dbReference>
<gene>
    <name evidence="4" type="ORF">SAMN05216238_10516</name>
</gene>
<dbReference type="Gene3D" id="3.40.50.720">
    <property type="entry name" value="NAD(P)-binding Rossmann-like Domain"/>
    <property type="match status" value="1"/>
</dbReference>
<evidence type="ECO:0000256" key="2">
    <source>
        <dbReference type="ARBA" id="ARBA00023002"/>
    </source>
</evidence>
<dbReference type="PANTHER" id="PTHR44196">
    <property type="entry name" value="DEHYDROGENASE/REDUCTASE SDR FAMILY MEMBER 7B"/>
    <property type="match status" value="1"/>
</dbReference>
<dbReference type="InterPro" id="IPR020904">
    <property type="entry name" value="Sc_DH/Rdtase_CS"/>
</dbReference>
<evidence type="ECO:0000313" key="5">
    <source>
        <dbReference type="Proteomes" id="UP000199474"/>
    </source>
</evidence>
<dbReference type="GO" id="GO:0016491">
    <property type="term" value="F:oxidoreductase activity"/>
    <property type="evidence" value="ECO:0007669"/>
    <property type="project" value="UniProtKB-KW"/>
</dbReference>
<dbReference type="PROSITE" id="PS00061">
    <property type="entry name" value="ADH_SHORT"/>
    <property type="match status" value="1"/>
</dbReference>
<comment type="similarity">
    <text evidence="1">Belongs to the short-chain dehydrogenases/reductases (SDR) family.</text>
</comment>
<dbReference type="AlphaFoldDB" id="A0A1I1VU97"/>
<evidence type="ECO:0000256" key="1">
    <source>
        <dbReference type="ARBA" id="ARBA00006484"/>
    </source>
</evidence>
<accession>A0A1I1VU97</accession>
<keyword evidence="2" id="KW-0560">Oxidoreductase</keyword>
<proteinExistence type="inferred from homology"/>
<evidence type="ECO:0000313" key="4">
    <source>
        <dbReference type="EMBL" id="SFD86404.1"/>
    </source>
</evidence>
<keyword evidence="3" id="KW-1133">Transmembrane helix</keyword>